<evidence type="ECO:0000256" key="2">
    <source>
        <dbReference type="SAM" id="MobiDB-lite"/>
    </source>
</evidence>
<organism evidence="4 5">
    <name type="scientific">Steinernema hermaphroditum</name>
    <dbReference type="NCBI Taxonomy" id="289476"/>
    <lineage>
        <taxon>Eukaryota</taxon>
        <taxon>Metazoa</taxon>
        <taxon>Ecdysozoa</taxon>
        <taxon>Nematoda</taxon>
        <taxon>Chromadorea</taxon>
        <taxon>Rhabditida</taxon>
        <taxon>Tylenchina</taxon>
        <taxon>Panagrolaimomorpha</taxon>
        <taxon>Strongyloidoidea</taxon>
        <taxon>Steinernematidae</taxon>
        <taxon>Steinernema</taxon>
    </lineage>
</organism>
<feature type="region of interest" description="Disordered" evidence="2">
    <location>
        <begin position="238"/>
        <end position="274"/>
    </location>
</feature>
<gene>
    <name evidence="4" type="ORF">QR680_013574</name>
</gene>
<evidence type="ECO:0000259" key="3">
    <source>
        <dbReference type="PROSITE" id="PS50952"/>
    </source>
</evidence>
<dbReference type="GO" id="GO:0006355">
    <property type="term" value="P:regulation of DNA-templated transcription"/>
    <property type="evidence" value="ECO:0007669"/>
    <property type="project" value="InterPro"/>
</dbReference>
<dbReference type="Gene3D" id="1.10.246.20">
    <property type="entry name" value="Coactivator CBP, KIX domain"/>
    <property type="match status" value="1"/>
</dbReference>
<feature type="domain" description="KIX" evidence="3">
    <location>
        <begin position="153"/>
        <end position="232"/>
    </location>
</feature>
<evidence type="ECO:0000313" key="4">
    <source>
        <dbReference type="EMBL" id="KAK0418470.1"/>
    </source>
</evidence>
<feature type="region of interest" description="Disordered" evidence="2">
    <location>
        <begin position="320"/>
        <end position="355"/>
    </location>
</feature>
<sequence length="382" mass="43704">MKLKFVKRNGEWSVRRAGEDAHQARDTVNIDQKHNAKAVRSLSDFGRRRQRTPIERSKSDESLHRIKRQDTESRFTAFVKCGPRKYHIVEISRSGIGETRVATAPCRPLRHPPLLLGVQRYSNLATTRYPGYHPYFAAYQPPPIDPIPITDIFCHWNFRQEVHSDARRRLIWFIAKSLIPNINFEVIHEKFFPELADYCRRFEFEALVGSSSKDSYLMTLTSKIHRVESDLVSELTYGDVEEPDDPDEQFMSPEDSPTSERSAEPSPPIDSSPDGTFIQVDFYFDSPPNIPKQSESQSTGPIHISAALLESLLPPLPHYEPELLRFEPQPPPVAPRSTHQRRPPPPPQPEVEDIGSLFSKVLTRAVHEVPELNSEKLPSFTP</sequence>
<dbReference type="GO" id="GO:0003712">
    <property type="term" value="F:transcription coregulator activity"/>
    <property type="evidence" value="ECO:0007669"/>
    <property type="project" value="InterPro"/>
</dbReference>
<evidence type="ECO:0000256" key="1">
    <source>
        <dbReference type="ARBA" id="ARBA00023242"/>
    </source>
</evidence>
<reference evidence="4" key="1">
    <citation type="submission" date="2023-06" db="EMBL/GenBank/DDBJ databases">
        <title>Genomic analysis of the entomopathogenic nematode Steinernema hermaphroditum.</title>
        <authorList>
            <person name="Schwarz E.M."/>
            <person name="Heppert J.K."/>
            <person name="Baniya A."/>
            <person name="Schwartz H.T."/>
            <person name="Tan C.-H."/>
            <person name="Antoshechkin I."/>
            <person name="Sternberg P.W."/>
            <person name="Goodrich-Blair H."/>
            <person name="Dillman A.R."/>
        </authorList>
    </citation>
    <scope>NUCLEOTIDE SEQUENCE</scope>
    <source>
        <strain evidence="4">PS9179</strain>
        <tissue evidence="4">Whole animal</tissue>
    </source>
</reference>
<dbReference type="EMBL" id="JAUCMV010000002">
    <property type="protein sequence ID" value="KAK0418470.1"/>
    <property type="molecule type" value="Genomic_DNA"/>
</dbReference>
<proteinExistence type="predicted"/>
<comment type="caution">
    <text evidence="4">The sequence shown here is derived from an EMBL/GenBank/DDBJ whole genome shotgun (WGS) entry which is preliminary data.</text>
</comment>
<keyword evidence="1" id="KW-0539">Nucleus</keyword>
<dbReference type="PROSITE" id="PS50952">
    <property type="entry name" value="KIX"/>
    <property type="match status" value="1"/>
</dbReference>
<dbReference type="Proteomes" id="UP001175271">
    <property type="component" value="Unassembled WGS sequence"/>
</dbReference>
<feature type="compositionally biased region" description="Acidic residues" evidence="2">
    <location>
        <begin position="239"/>
        <end position="248"/>
    </location>
</feature>
<name>A0AA39I7D7_9BILA</name>
<evidence type="ECO:0000313" key="5">
    <source>
        <dbReference type="Proteomes" id="UP001175271"/>
    </source>
</evidence>
<keyword evidence="5" id="KW-1185">Reference proteome</keyword>
<accession>A0AA39I7D7</accession>
<dbReference type="AlphaFoldDB" id="A0AA39I7D7"/>
<dbReference type="SUPFAM" id="SSF47040">
    <property type="entry name" value="Kix domain of CBP (creb binding protein)"/>
    <property type="match status" value="1"/>
</dbReference>
<protein>
    <recommendedName>
        <fullName evidence="3">KIX domain-containing protein</fullName>
    </recommendedName>
</protein>
<dbReference type="InterPro" id="IPR003101">
    <property type="entry name" value="KIX_dom"/>
</dbReference>
<dbReference type="InterPro" id="IPR036529">
    <property type="entry name" value="KIX_dom_sf"/>
</dbReference>